<dbReference type="SUPFAM" id="SSF103642">
    <property type="entry name" value="Sec-C motif"/>
    <property type="match status" value="1"/>
</dbReference>
<organism evidence="3 4">
    <name type="scientific">Cymbomonas tetramitiformis</name>
    <dbReference type="NCBI Taxonomy" id="36881"/>
    <lineage>
        <taxon>Eukaryota</taxon>
        <taxon>Viridiplantae</taxon>
        <taxon>Chlorophyta</taxon>
        <taxon>Pyramimonadophyceae</taxon>
        <taxon>Pyramimonadales</taxon>
        <taxon>Pyramimonadaceae</taxon>
        <taxon>Cymbomonas</taxon>
    </lineage>
</organism>
<proteinExistence type="predicted"/>
<evidence type="ECO:0000313" key="4">
    <source>
        <dbReference type="Proteomes" id="UP001190700"/>
    </source>
</evidence>
<feature type="region of interest" description="Disordered" evidence="1">
    <location>
        <begin position="163"/>
        <end position="198"/>
    </location>
</feature>
<dbReference type="AlphaFoldDB" id="A0AAE0LFF1"/>
<keyword evidence="4" id="KW-1185">Reference proteome</keyword>
<reference evidence="3 4" key="1">
    <citation type="journal article" date="2015" name="Genome Biol. Evol.">
        <title>Comparative Genomics of a Bacterivorous Green Alga Reveals Evolutionary Causalities and Consequences of Phago-Mixotrophic Mode of Nutrition.</title>
        <authorList>
            <person name="Burns J.A."/>
            <person name="Paasch A."/>
            <person name="Narechania A."/>
            <person name="Kim E."/>
        </authorList>
    </citation>
    <scope>NUCLEOTIDE SEQUENCE [LARGE SCALE GENOMIC DNA]</scope>
    <source>
        <strain evidence="3 4">PLY_AMNH</strain>
    </source>
</reference>
<dbReference type="PANTHER" id="PTHR36750">
    <property type="entry name" value="SEC-C MOTIF PROTEIN"/>
    <property type="match status" value="1"/>
</dbReference>
<dbReference type="Pfam" id="PF02810">
    <property type="entry name" value="SEC-C"/>
    <property type="match status" value="1"/>
</dbReference>
<dbReference type="Proteomes" id="UP001190700">
    <property type="component" value="Unassembled WGS sequence"/>
</dbReference>
<dbReference type="SUPFAM" id="SSF47446">
    <property type="entry name" value="Signal peptide-binding domain"/>
    <property type="match status" value="1"/>
</dbReference>
<dbReference type="GO" id="GO:0008312">
    <property type="term" value="F:7S RNA binding"/>
    <property type="evidence" value="ECO:0007669"/>
    <property type="project" value="InterPro"/>
</dbReference>
<name>A0AAE0LFF1_9CHLO</name>
<dbReference type="GO" id="GO:0048500">
    <property type="term" value="C:signal recognition particle"/>
    <property type="evidence" value="ECO:0007669"/>
    <property type="project" value="InterPro"/>
</dbReference>
<dbReference type="Gene3D" id="3.10.450.50">
    <property type="match status" value="1"/>
</dbReference>
<sequence length="235" mass="25548">MFRYLVQRHASSAGRQWVRTMSTAGGQAGGGWMDSVKGMFGGSSGGGQLGDDIDIEKGFTIDEYATQLKRARQLGSMTDYLPQAMKDKVGTGTTGEAMKMYQRAEDIVSSMTPEEKTNPNLIPPSARARIATQVGCNPHEIDDTISKYEWMKRAVDKMAEMKKDGKPLPQDMKGLEAAAGGPWRPPPRKPTGNPLDGRKISAGMQVVTQNSALPGRNAPCPCGSGKRHKRCCWKD</sequence>
<dbReference type="EMBL" id="LGRX02003151">
    <property type="protein sequence ID" value="KAK3282800.1"/>
    <property type="molecule type" value="Genomic_DNA"/>
</dbReference>
<dbReference type="InterPro" id="IPR036891">
    <property type="entry name" value="Signal_recog_part_SRP54_M_sf"/>
</dbReference>
<dbReference type="InterPro" id="IPR004027">
    <property type="entry name" value="SEC_C_motif"/>
</dbReference>
<gene>
    <name evidence="3" type="ORF">CYMTET_9476</name>
</gene>
<dbReference type="GO" id="GO:0006614">
    <property type="term" value="P:SRP-dependent cotranslational protein targeting to membrane"/>
    <property type="evidence" value="ECO:0007669"/>
    <property type="project" value="InterPro"/>
</dbReference>
<comment type="caution">
    <text evidence="3">The sequence shown here is derived from an EMBL/GenBank/DDBJ whole genome shotgun (WGS) entry which is preliminary data.</text>
</comment>
<evidence type="ECO:0000313" key="3">
    <source>
        <dbReference type="EMBL" id="KAK3282800.1"/>
    </source>
</evidence>
<protein>
    <recommendedName>
        <fullName evidence="2">Signal recognition particle SRP54 subunit M-domain domain-containing protein</fullName>
    </recommendedName>
</protein>
<dbReference type="Gene3D" id="1.10.260.30">
    <property type="entry name" value="Signal recognition particle, SRP54 subunit, M-domain"/>
    <property type="match status" value="1"/>
</dbReference>
<evidence type="ECO:0000256" key="1">
    <source>
        <dbReference type="SAM" id="MobiDB-lite"/>
    </source>
</evidence>
<dbReference type="Pfam" id="PF02978">
    <property type="entry name" value="SRP_SPB"/>
    <property type="match status" value="1"/>
</dbReference>
<feature type="domain" description="Signal recognition particle SRP54 subunit M-domain" evidence="2">
    <location>
        <begin position="59"/>
        <end position="154"/>
    </location>
</feature>
<evidence type="ECO:0000259" key="2">
    <source>
        <dbReference type="Pfam" id="PF02978"/>
    </source>
</evidence>
<dbReference type="InterPro" id="IPR004125">
    <property type="entry name" value="Signal_recog_particle_SRP54_M"/>
</dbReference>
<accession>A0AAE0LFF1</accession>
<dbReference type="PANTHER" id="PTHR36750:SF1">
    <property type="entry name" value="SEC-C MOTIF PROTEIN"/>
    <property type="match status" value="1"/>
</dbReference>